<accession>A0A803LAJ9</accession>
<evidence type="ECO:0000313" key="4">
    <source>
        <dbReference type="EnsemblPlants" id="AUR62008888-RA:cds"/>
    </source>
</evidence>
<reference evidence="4" key="1">
    <citation type="journal article" date="2017" name="Nature">
        <title>The genome of Chenopodium quinoa.</title>
        <authorList>
            <person name="Jarvis D.E."/>
            <person name="Ho Y.S."/>
            <person name="Lightfoot D.J."/>
            <person name="Schmoeckel S.M."/>
            <person name="Li B."/>
            <person name="Borm T.J.A."/>
            <person name="Ohyanagi H."/>
            <person name="Mineta K."/>
            <person name="Michell C.T."/>
            <person name="Saber N."/>
            <person name="Kharbatia N.M."/>
            <person name="Rupper R.R."/>
            <person name="Sharp A.R."/>
            <person name="Dally N."/>
            <person name="Boughton B.A."/>
            <person name="Woo Y.H."/>
            <person name="Gao G."/>
            <person name="Schijlen E.G.W.M."/>
            <person name="Guo X."/>
            <person name="Momin A.A."/>
            <person name="Negrao S."/>
            <person name="Al-Babili S."/>
            <person name="Gehring C."/>
            <person name="Roessner U."/>
            <person name="Jung C."/>
            <person name="Murphy K."/>
            <person name="Arold S.T."/>
            <person name="Gojobori T."/>
            <person name="van der Linden C.G."/>
            <person name="van Loo E.N."/>
            <person name="Jellen E.N."/>
            <person name="Maughan P.J."/>
            <person name="Tester M."/>
        </authorList>
    </citation>
    <scope>NUCLEOTIDE SEQUENCE [LARGE SCALE GENOMIC DNA]</scope>
    <source>
        <strain evidence="4">cv. PI 614886</strain>
    </source>
</reference>
<protein>
    <recommendedName>
        <fullName evidence="3">CCHC-type domain-containing protein</fullName>
    </recommendedName>
</protein>
<feature type="region of interest" description="Disordered" evidence="2">
    <location>
        <begin position="226"/>
        <end position="248"/>
    </location>
</feature>
<dbReference type="AlphaFoldDB" id="A0A803LAJ9"/>
<dbReference type="EnsemblPlants" id="AUR62008888-RA">
    <property type="protein sequence ID" value="AUR62008888-RA:cds"/>
    <property type="gene ID" value="AUR62008888"/>
</dbReference>
<feature type="compositionally biased region" description="Basic residues" evidence="2">
    <location>
        <begin position="180"/>
        <end position="205"/>
    </location>
</feature>
<evidence type="ECO:0000256" key="2">
    <source>
        <dbReference type="SAM" id="MobiDB-lite"/>
    </source>
</evidence>
<reference evidence="4" key="2">
    <citation type="submission" date="2021-03" db="UniProtKB">
        <authorList>
            <consortium name="EnsemblPlants"/>
        </authorList>
    </citation>
    <scope>IDENTIFICATION</scope>
</reference>
<evidence type="ECO:0000313" key="5">
    <source>
        <dbReference type="Proteomes" id="UP000596660"/>
    </source>
</evidence>
<sequence>MVSSVETSQEKDAHKDVVSDVKKPHKDVVWMKNVHKGVVRGKRAKGVVRGKRAKGVVIRWEHGQNVPQTKGKAKSSCVVMDGVNFGWEHGMSVRRTKKNSIAFDVDSGLEETSILLPWNVAYNFKDEKTTTELIKTLSSMYEKPSATKLKSDDVRDFILSERTRRRESGESSGKAYAFKSRGRGRQQGRSASHHGRSKSTSRGPRRSNVNILCWRCGGDRHVKRSCPKIRKKEKGKSQGSDEDEEASANSVAEYDSDALCVSTECSVDAWVLDSESFVHSTPCKELFQRFKSEKLEHVHLTNG</sequence>
<proteinExistence type="predicted"/>
<dbReference type="Gramene" id="AUR62008888-RA">
    <property type="protein sequence ID" value="AUR62008888-RA:cds"/>
    <property type="gene ID" value="AUR62008888"/>
</dbReference>
<feature type="domain" description="CCHC-type" evidence="3">
    <location>
        <begin position="213"/>
        <end position="228"/>
    </location>
</feature>
<dbReference type="PROSITE" id="PS50158">
    <property type="entry name" value="ZF_CCHC"/>
    <property type="match status" value="1"/>
</dbReference>
<name>A0A803LAJ9_CHEQI</name>
<dbReference type="GO" id="GO:0008270">
    <property type="term" value="F:zinc ion binding"/>
    <property type="evidence" value="ECO:0007669"/>
    <property type="project" value="UniProtKB-KW"/>
</dbReference>
<keyword evidence="1" id="KW-0863">Zinc-finger</keyword>
<dbReference type="InterPro" id="IPR001878">
    <property type="entry name" value="Znf_CCHC"/>
</dbReference>
<keyword evidence="1" id="KW-0862">Zinc</keyword>
<dbReference type="Proteomes" id="UP000596660">
    <property type="component" value="Unplaced"/>
</dbReference>
<evidence type="ECO:0000256" key="1">
    <source>
        <dbReference type="PROSITE-ProRule" id="PRU00047"/>
    </source>
</evidence>
<keyword evidence="1" id="KW-0479">Metal-binding</keyword>
<feature type="region of interest" description="Disordered" evidence="2">
    <location>
        <begin position="163"/>
        <end position="206"/>
    </location>
</feature>
<keyword evidence="5" id="KW-1185">Reference proteome</keyword>
<evidence type="ECO:0000259" key="3">
    <source>
        <dbReference type="PROSITE" id="PS50158"/>
    </source>
</evidence>
<dbReference type="GO" id="GO:0003676">
    <property type="term" value="F:nucleic acid binding"/>
    <property type="evidence" value="ECO:0007669"/>
    <property type="project" value="InterPro"/>
</dbReference>
<organism evidence="4 5">
    <name type="scientific">Chenopodium quinoa</name>
    <name type="common">Quinoa</name>
    <dbReference type="NCBI Taxonomy" id="63459"/>
    <lineage>
        <taxon>Eukaryota</taxon>
        <taxon>Viridiplantae</taxon>
        <taxon>Streptophyta</taxon>
        <taxon>Embryophyta</taxon>
        <taxon>Tracheophyta</taxon>
        <taxon>Spermatophyta</taxon>
        <taxon>Magnoliopsida</taxon>
        <taxon>eudicotyledons</taxon>
        <taxon>Gunneridae</taxon>
        <taxon>Pentapetalae</taxon>
        <taxon>Caryophyllales</taxon>
        <taxon>Chenopodiaceae</taxon>
        <taxon>Chenopodioideae</taxon>
        <taxon>Atripliceae</taxon>
        <taxon>Chenopodium</taxon>
    </lineage>
</organism>